<dbReference type="RefSeq" id="WP_270681028.1">
    <property type="nucleotide sequence ID" value="NZ_JAQFWP010000084.1"/>
</dbReference>
<feature type="domain" description="DAGKc" evidence="9">
    <location>
        <begin position="1"/>
        <end position="130"/>
    </location>
</feature>
<evidence type="ECO:0000256" key="4">
    <source>
        <dbReference type="ARBA" id="ARBA00022741"/>
    </source>
</evidence>
<evidence type="ECO:0000256" key="1">
    <source>
        <dbReference type="ARBA" id="ARBA00001946"/>
    </source>
</evidence>
<evidence type="ECO:0000256" key="5">
    <source>
        <dbReference type="ARBA" id="ARBA00022777"/>
    </source>
</evidence>
<sequence>MPRSIAVLVNPSSRGGRAAVAARRLLAELRSAGAHTTVLVGRSAADSARLAREAAEKGPDALVAVGGDGLVNTALQGVVGTGVPLGVLPAGTGNDIAREFGIGPSPAEAARRALRGYAVEVDAVSCAGGERGPGFHYLSVLACGFDARVNERVNGFRLSLGSASYLAGIAAELRSFRPVPFRLEVDGHVVEAEGMLAAVGNTRSYGGGVRVCPGARSDDGLLEAVFVHAVGVADFLRFFPRALTGSHVELDEVEVLTGRRVVVEAEPAADGRPVPGYADGERVGALPLVCEAVPGAVRLLQ</sequence>
<evidence type="ECO:0000256" key="6">
    <source>
        <dbReference type="ARBA" id="ARBA00022840"/>
    </source>
</evidence>
<dbReference type="EMBL" id="JAQFWP010000084">
    <property type="protein sequence ID" value="MDA2808437.1"/>
    <property type="molecule type" value="Genomic_DNA"/>
</dbReference>
<dbReference type="PROSITE" id="PS50146">
    <property type="entry name" value="DAGK"/>
    <property type="match status" value="1"/>
</dbReference>
<keyword evidence="7" id="KW-0443">Lipid metabolism</keyword>
<keyword evidence="11" id="KW-1185">Reference proteome</keyword>
<proteinExistence type="inferred from homology"/>
<dbReference type="InterPro" id="IPR045540">
    <property type="entry name" value="YegS/DAGK_C"/>
</dbReference>
<keyword evidence="7" id="KW-0594">Phospholipid biosynthesis</keyword>
<dbReference type="SUPFAM" id="SSF111331">
    <property type="entry name" value="NAD kinase/diacylglycerol kinase-like"/>
    <property type="match status" value="1"/>
</dbReference>
<dbReference type="Proteomes" id="UP001165685">
    <property type="component" value="Unassembled WGS sequence"/>
</dbReference>
<keyword evidence="4" id="KW-0547">Nucleotide-binding</keyword>
<dbReference type="Pfam" id="PF00781">
    <property type="entry name" value="DAGK_cat"/>
    <property type="match status" value="1"/>
</dbReference>
<evidence type="ECO:0000313" key="11">
    <source>
        <dbReference type="Proteomes" id="UP001165685"/>
    </source>
</evidence>
<protein>
    <submittedName>
        <fullName evidence="10">Diacylglycerol kinase family protein</fullName>
    </submittedName>
</protein>
<dbReference type="InterPro" id="IPR050187">
    <property type="entry name" value="Lipid_Phosphate_FormReg"/>
</dbReference>
<evidence type="ECO:0000256" key="8">
    <source>
        <dbReference type="ARBA" id="ARBA00023264"/>
    </source>
</evidence>
<evidence type="ECO:0000313" key="10">
    <source>
        <dbReference type="EMBL" id="MDA2808437.1"/>
    </source>
</evidence>
<evidence type="ECO:0000256" key="3">
    <source>
        <dbReference type="ARBA" id="ARBA00022679"/>
    </source>
</evidence>
<keyword evidence="3" id="KW-0808">Transferase</keyword>
<comment type="caution">
    <text evidence="10">The sequence shown here is derived from an EMBL/GenBank/DDBJ whole genome shotgun (WGS) entry which is preliminary data.</text>
</comment>
<dbReference type="PANTHER" id="PTHR12358:SF106">
    <property type="entry name" value="LIPID KINASE YEGS"/>
    <property type="match status" value="1"/>
</dbReference>
<evidence type="ECO:0000256" key="7">
    <source>
        <dbReference type="ARBA" id="ARBA00023209"/>
    </source>
</evidence>
<name>A0ABT4TWC5_9ACTN</name>
<dbReference type="Pfam" id="PF19279">
    <property type="entry name" value="YegS_C"/>
    <property type="match status" value="1"/>
</dbReference>
<dbReference type="Gene3D" id="2.60.200.40">
    <property type="match status" value="1"/>
</dbReference>
<organism evidence="10 11">
    <name type="scientific">Nocardiopsis suaedae</name>
    <dbReference type="NCBI Taxonomy" id="3018444"/>
    <lineage>
        <taxon>Bacteria</taxon>
        <taxon>Bacillati</taxon>
        <taxon>Actinomycetota</taxon>
        <taxon>Actinomycetes</taxon>
        <taxon>Streptosporangiales</taxon>
        <taxon>Nocardiopsidaceae</taxon>
        <taxon>Nocardiopsis</taxon>
    </lineage>
</organism>
<comment type="cofactor">
    <cofactor evidence="1">
        <name>Mg(2+)</name>
        <dbReference type="ChEBI" id="CHEBI:18420"/>
    </cofactor>
</comment>
<keyword evidence="6" id="KW-0067">ATP-binding</keyword>
<dbReference type="PANTHER" id="PTHR12358">
    <property type="entry name" value="SPHINGOSINE KINASE"/>
    <property type="match status" value="1"/>
</dbReference>
<gene>
    <name evidence="10" type="ORF">O4U47_28270</name>
</gene>
<keyword evidence="8" id="KW-1208">Phospholipid metabolism</keyword>
<keyword evidence="7" id="KW-0444">Lipid biosynthesis</keyword>
<evidence type="ECO:0000256" key="2">
    <source>
        <dbReference type="ARBA" id="ARBA00005983"/>
    </source>
</evidence>
<dbReference type="InterPro" id="IPR001206">
    <property type="entry name" value="Diacylglycerol_kinase_cat_dom"/>
</dbReference>
<dbReference type="InterPro" id="IPR016064">
    <property type="entry name" value="NAD/diacylglycerol_kinase_sf"/>
</dbReference>
<dbReference type="SMART" id="SM00046">
    <property type="entry name" value="DAGKc"/>
    <property type="match status" value="1"/>
</dbReference>
<evidence type="ECO:0000259" key="9">
    <source>
        <dbReference type="PROSITE" id="PS50146"/>
    </source>
</evidence>
<dbReference type="InterPro" id="IPR017438">
    <property type="entry name" value="ATP-NAD_kinase_N"/>
</dbReference>
<accession>A0ABT4TWC5</accession>
<reference evidence="10" key="1">
    <citation type="submission" date="2023-01" db="EMBL/GenBank/DDBJ databases">
        <title>Draft genome sequence of Nocardiopsis sp. LSu2-4 isolated from halophytes.</title>
        <authorList>
            <person name="Duangmal K."/>
            <person name="Chantavorakit T."/>
        </authorList>
    </citation>
    <scope>NUCLEOTIDE SEQUENCE</scope>
    <source>
        <strain evidence="10">LSu2-4</strain>
    </source>
</reference>
<keyword evidence="5 10" id="KW-0418">Kinase</keyword>
<comment type="similarity">
    <text evidence="2">Belongs to the diacylglycerol/lipid kinase family.</text>
</comment>
<dbReference type="Gene3D" id="3.40.50.10330">
    <property type="entry name" value="Probable inorganic polyphosphate/atp-NAD kinase, domain 1"/>
    <property type="match status" value="1"/>
</dbReference>
<dbReference type="GO" id="GO:0016301">
    <property type="term" value="F:kinase activity"/>
    <property type="evidence" value="ECO:0007669"/>
    <property type="project" value="UniProtKB-KW"/>
</dbReference>